<dbReference type="Proteomes" id="UP001549204">
    <property type="component" value="Unassembled WGS sequence"/>
</dbReference>
<sequence length="177" mass="19152">MPDERNAMVGEIRHFNRLYTSLIGLLDENLMHSTYSLAEARVLFELGHRAGAVAANPSGEAGFLARAFHLGLGPAASGIARELRLDPAYVTRILRKFAAMGLTELRTDPNDRRQRILSLTARGNSELAALQAAADRDLTRLTAGLADDEAAELSNTLKRVMCLLGDGEIAARPKTLA</sequence>
<reference evidence="2 3" key="1">
    <citation type="submission" date="2024-06" db="EMBL/GenBank/DDBJ databases">
        <title>Genomic Encyclopedia of Type Strains, Phase IV (KMG-IV): sequencing the most valuable type-strain genomes for metagenomic binning, comparative biology and taxonomic classification.</title>
        <authorList>
            <person name="Goeker M."/>
        </authorList>
    </citation>
    <scope>NUCLEOTIDE SEQUENCE [LARGE SCALE GENOMIC DNA]</scope>
    <source>
        <strain evidence="2 3">DSM 100022</strain>
    </source>
</reference>
<dbReference type="PROSITE" id="PS50995">
    <property type="entry name" value="HTH_MARR_2"/>
    <property type="match status" value="1"/>
</dbReference>
<organism evidence="2 3">
    <name type="scientific">Mesorhizobium robiniae</name>
    <dbReference type="NCBI Taxonomy" id="559315"/>
    <lineage>
        <taxon>Bacteria</taxon>
        <taxon>Pseudomonadati</taxon>
        <taxon>Pseudomonadota</taxon>
        <taxon>Alphaproteobacteria</taxon>
        <taxon>Hyphomicrobiales</taxon>
        <taxon>Phyllobacteriaceae</taxon>
        <taxon>Mesorhizobium</taxon>
    </lineage>
</organism>
<dbReference type="RefSeq" id="WP_354493760.1">
    <property type="nucleotide sequence ID" value="NZ_JBEPMC010000010.1"/>
</dbReference>
<evidence type="ECO:0000313" key="3">
    <source>
        <dbReference type="Proteomes" id="UP001549204"/>
    </source>
</evidence>
<dbReference type="InterPro" id="IPR000835">
    <property type="entry name" value="HTH_MarR-typ"/>
</dbReference>
<gene>
    <name evidence="2" type="ORF">ABID19_005260</name>
</gene>
<accession>A0ABV2GVY2</accession>
<keyword evidence="3" id="KW-1185">Reference proteome</keyword>
<protein>
    <submittedName>
        <fullName evidence="2">DNA-binding MarR family transcriptional regulator</fullName>
    </submittedName>
</protein>
<dbReference type="Gene3D" id="1.10.10.10">
    <property type="entry name" value="Winged helix-like DNA-binding domain superfamily/Winged helix DNA-binding domain"/>
    <property type="match status" value="1"/>
</dbReference>
<dbReference type="SUPFAM" id="SSF46785">
    <property type="entry name" value="Winged helix' DNA-binding domain"/>
    <property type="match status" value="1"/>
</dbReference>
<keyword evidence="2" id="KW-0238">DNA-binding</keyword>
<dbReference type="Pfam" id="PF01047">
    <property type="entry name" value="MarR"/>
    <property type="match status" value="1"/>
</dbReference>
<comment type="caution">
    <text evidence="2">The sequence shown here is derived from an EMBL/GenBank/DDBJ whole genome shotgun (WGS) entry which is preliminary data.</text>
</comment>
<dbReference type="InterPro" id="IPR036388">
    <property type="entry name" value="WH-like_DNA-bd_sf"/>
</dbReference>
<dbReference type="EMBL" id="JBEPMC010000010">
    <property type="protein sequence ID" value="MET3582202.1"/>
    <property type="molecule type" value="Genomic_DNA"/>
</dbReference>
<dbReference type="GO" id="GO:0003677">
    <property type="term" value="F:DNA binding"/>
    <property type="evidence" value="ECO:0007669"/>
    <property type="project" value="UniProtKB-KW"/>
</dbReference>
<dbReference type="InterPro" id="IPR036390">
    <property type="entry name" value="WH_DNA-bd_sf"/>
</dbReference>
<evidence type="ECO:0000259" key="1">
    <source>
        <dbReference type="PROSITE" id="PS50995"/>
    </source>
</evidence>
<dbReference type="SMART" id="SM00347">
    <property type="entry name" value="HTH_MARR"/>
    <property type="match status" value="1"/>
</dbReference>
<evidence type="ECO:0000313" key="2">
    <source>
        <dbReference type="EMBL" id="MET3582202.1"/>
    </source>
</evidence>
<name>A0ABV2GVY2_9HYPH</name>
<feature type="domain" description="HTH marR-type" evidence="1">
    <location>
        <begin position="5"/>
        <end position="162"/>
    </location>
</feature>
<proteinExistence type="predicted"/>